<feature type="domain" description="Rrn9" evidence="2">
    <location>
        <begin position="99"/>
        <end position="172"/>
    </location>
</feature>
<feature type="compositionally biased region" description="Basic residues" evidence="1">
    <location>
        <begin position="543"/>
        <end position="559"/>
    </location>
</feature>
<feature type="region of interest" description="Disordered" evidence="1">
    <location>
        <begin position="220"/>
        <end position="258"/>
    </location>
</feature>
<evidence type="ECO:0000313" key="3">
    <source>
        <dbReference type="EMBL" id="RMZ14219.1"/>
    </source>
</evidence>
<feature type="compositionally biased region" description="Polar residues" evidence="1">
    <location>
        <begin position="12"/>
        <end position="22"/>
    </location>
</feature>
<proteinExistence type="predicted"/>
<feature type="region of interest" description="Disordered" evidence="1">
    <location>
        <begin position="282"/>
        <end position="350"/>
    </location>
</feature>
<evidence type="ECO:0000256" key="1">
    <source>
        <dbReference type="SAM" id="MobiDB-lite"/>
    </source>
</evidence>
<feature type="region of interest" description="Disordered" evidence="1">
    <location>
        <begin position="1"/>
        <end position="102"/>
    </location>
</feature>
<organism evidence="3 4">
    <name type="scientific">Hortaea werneckii</name>
    <name type="common">Black yeast</name>
    <name type="synonym">Cladosporium werneckii</name>
    <dbReference type="NCBI Taxonomy" id="91943"/>
    <lineage>
        <taxon>Eukaryota</taxon>
        <taxon>Fungi</taxon>
        <taxon>Dikarya</taxon>
        <taxon>Ascomycota</taxon>
        <taxon>Pezizomycotina</taxon>
        <taxon>Dothideomycetes</taxon>
        <taxon>Dothideomycetidae</taxon>
        <taxon>Mycosphaerellales</taxon>
        <taxon>Teratosphaeriaceae</taxon>
        <taxon>Hortaea</taxon>
    </lineage>
</organism>
<dbReference type="EMBL" id="QWIQ01000036">
    <property type="protein sequence ID" value="RMZ14219.1"/>
    <property type="molecule type" value="Genomic_DNA"/>
</dbReference>
<gene>
    <name evidence="3" type="ORF">D0862_02086</name>
</gene>
<accession>A0A3M7HLU9</accession>
<evidence type="ECO:0000313" key="4">
    <source>
        <dbReference type="Proteomes" id="UP000281468"/>
    </source>
</evidence>
<sequence length="568" mass="63629">MSSTGDDELSDPGSQASQTLQNDPGIPSQPPTSAQPPSQLPSSPPLYSNASLDGANDKRVSDDGGESDSSSEDRPNRFEGPAGTWRHYTEQERETAASLDQQRANDLGVHLYNAHALKSRNYSPMRAAEIQPWKDKSHWLRRNEAGELPWHPDRNWTAWPLPANEVPRREEAFGVPIEHLLDDAETLRKDESWVPSADLRDEIEALMLRKAKARFRSRHWAVHEEPHVPPNPPETTSGVDGGDDEAGSDSHSEEGEAGVPTFKAETTRLPQYQQQHHYSPAFLADDDQSGALLRPTPRPRLSEKRGNVDNGSHGQDSENDENYEASTSGDDEAQSVEKGRRRRSGQSKKELGLRDWSEVLGVAALTGWDQTVIDRTARRCAALFGEKMVMRLMPEMPVDKINDEVVEYLPETIPPLESGDSEQDEEVGEAVSSMAKGQQVNKSGWQCPYENCARHHEVYEQRWRWREHLKRTHKLNRQQLEEFEAELNQAGDSFIAPVAGVSVESGQEEEMEMDDEDALVGSVHVDGFLKPLLDDYGRGTDRKTRRRRSTAGRGNSKRARLAESAEND</sequence>
<evidence type="ECO:0000259" key="2">
    <source>
        <dbReference type="Pfam" id="PF10680"/>
    </source>
</evidence>
<dbReference type="Proteomes" id="UP000281468">
    <property type="component" value="Unassembled WGS sequence"/>
</dbReference>
<dbReference type="InterPro" id="IPR019622">
    <property type="entry name" value="Rrn9_dom"/>
</dbReference>
<feature type="compositionally biased region" description="Acidic residues" evidence="1">
    <location>
        <begin position="317"/>
        <end position="334"/>
    </location>
</feature>
<reference evidence="3 4" key="1">
    <citation type="journal article" date="2018" name="BMC Genomics">
        <title>Genomic evidence for intraspecific hybridization in a clonal and extremely halotolerant yeast.</title>
        <authorList>
            <person name="Gostincar C."/>
            <person name="Stajich J.E."/>
            <person name="Zupancic J."/>
            <person name="Zalar P."/>
            <person name="Gunde-Cimerman N."/>
        </authorList>
    </citation>
    <scope>NUCLEOTIDE SEQUENCE [LARGE SCALE GENOMIC DNA]</scope>
    <source>
        <strain evidence="3 4">EXF-171</strain>
    </source>
</reference>
<feature type="region of interest" description="Disordered" evidence="1">
    <location>
        <begin position="531"/>
        <end position="568"/>
    </location>
</feature>
<name>A0A3M7HLU9_HORWE</name>
<comment type="caution">
    <text evidence="3">The sequence shown here is derived from an EMBL/GenBank/DDBJ whole genome shotgun (WGS) entry which is preliminary data.</text>
</comment>
<dbReference type="AlphaFoldDB" id="A0A3M7HLU9"/>
<dbReference type="Pfam" id="PF10680">
    <property type="entry name" value="RRN9"/>
    <property type="match status" value="1"/>
</dbReference>
<feature type="compositionally biased region" description="Basic and acidic residues" evidence="1">
    <location>
        <begin position="532"/>
        <end position="542"/>
    </location>
</feature>
<feature type="compositionally biased region" description="Acidic residues" evidence="1">
    <location>
        <begin position="1"/>
        <end position="10"/>
    </location>
</feature>
<feature type="compositionally biased region" description="Pro residues" evidence="1">
    <location>
        <begin position="27"/>
        <end position="44"/>
    </location>
</feature>
<protein>
    <recommendedName>
        <fullName evidence="2">Rrn9 domain-containing protein</fullName>
    </recommendedName>
</protein>